<proteinExistence type="predicted"/>
<feature type="compositionally biased region" description="Polar residues" evidence="1">
    <location>
        <begin position="1088"/>
        <end position="1104"/>
    </location>
</feature>
<dbReference type="PROSITE" id="PS50280">
    <property type="entry name" value="SET"/>
    <property type="match status" value="1"/>
</dbReference>
<feature type="compositionally biased region" description="Low complexity" evidence="1">
    <location>
        <begin position="505"/>
        <end position="520"/>
    </location>
</feature>
<evidence type="ECO:0000313" key="4">
    <source>
        <dbReference type="RefSeq" id="XP_026113465.1"/>
    </source>
</evidence>
<gene>
    <name evidence="4" type="primary">LOC113092079</name>
</gene>
<dbReference type="KEGG" id="caua:113092079"/>
<accession>A0A6P6NXW2</accession>
<organism evidence="3 4">
    <name type="scientific">Carassius auratus</name>
    <name type="common">Goldfish</name>
    <dbReference type="NCBI Taxonomy" id="7957"/>
    <lineage>
        <taxon>Eukaryota</taxon>
        <taxon>Metazoa</taxon>
        <taxon>Chordata</taxon>
        <taxon>Craniata</taxon>
        <taxon>Vertebrata</taxon>
        <taxon>Euteleostomi</taxon>
        <taxon>Actinopterygii</taxon>
        <taxon>Neopterygii</taxon>
        <taxon>Teleostei</taxon>
        <taxon>Ostariophysi</taxon>
        <taxon>Cypriniformes</taxon>
        <taxon>Cyprinidae</taxon>
        <taxon>Cyprininae</taxon>
        <taxon>Carassius</taxon>
    </lineage>
</organism>
<evidence type="ECO:0000259" key="2">
    <source>
        <dbReference type="PROSITE" id="PS50280"/>
    </source>
</evidence>
<dbReference type="Pfam" id="PF00856">
    <property type="entry name" value="SET"/>
    <property type="match status" value="1"/>
</dbReference>
<dbReference type="GeneID" id="113092079"/>
<feature type="compositionally biased region" description="Polar residues" evidence="1">
    <location>
        <begin position="207"/>
        <end position="230"/>
    </location>
</feature>
<dbReference type="AlphaFoldDB" id="A0A6P6NXW2"/>
<dbReference type="RefSeq" id="XP_026113465.1">
    <property type="nucleotide sequence ID" value="XM_026257680.1"/>
</dbReference>
<feature type="region of interest" description="Disordered" evidence="1">
    <location>
        <begin position="503"/>
        <end position="523"/>
    </location>
</feature>
<feature type="compositionally biased region" description="Polar residues" evidence="1">
    <location>
        <begin position="275"/>
        <end position="298"/>
    </location>
</feature>
<dbReference type="SUPFAM" id="SSF82199">
    <property type="entry name" value="SET domain"/>
    <property type="match status" value="1"/>
</dbReference>
<evidence type="ECO:0000256" key="1">
    <source>
        <dbReference type="SAM" id="MobiDB-lite"/>
    </source>
</evidence>
<dbReference type="Gene3D" id="2.170.270.10">
    <property type="entry name" value="SET domain"/>
    <property type="match status" value="1"/>
</dbReference>
<reference evidence="4" key="1">
    <citation type="submission" date="2025-08" db="UniProtKB">
        <authorList>
            <consortium name="RefSeq"/>
        </authorList>
    </citation>
    <scope>IDENTIFICATION</scope>
    <source>
        <strain evidence="4">Wakin</strain>
        <tissue evidence="4">Muscle</tissue>
    </source>
</reference>
<feature type="compositionally biased region" description="Polar residues" evidence="1">
    <location>
        <begin position="343"/>
        <end position="366"/>
    </location>
</feature>
<keyword evidence="3" id="KW-1185">Reference proteome</keyword>
<dbReference type="PANTHER" id="PTHR33480:SF5">
    <property type="entry name" value="SI:DKEY-51D8.9"/>
    <property type="match status" value="1"/>
</dbReference>
<feature type="region of interest" description="Disordered" evidence="1">
    <location>
        <begin position="243"/>
        <end position="298"/>
    </location>
</feature>
<dbReference type="InterPro" id="IPR046341">
    <property type="entry name" value="SET_dom_sf"/>
</dbReference>
<evidence type="ECO:0000313" key="3">
    <source>
        <dbReference type="Proteomes" id="UP000515129"/>
    </source>
</evidence>
<dbReference type="PANTHER" id="PTHR33480">
    <property type="entry name" value="SET DOMAIN-CONTAINING PROTEIN-RELATED"/>
    <property type="match status" value="1"/>
</dbReference>
<name>A0A6P6NXW2_CARAU</name>
<dbReference type="SMART" id="SM00317">
    <property type="entry name" value="SET"/>
    <property type="match status" value="1"/>
</dbReference>
<sequence length="1160" mass="131172">MIKLNLNVLLHVMSKRKRFSPVEDATAHILSGKDKPCLEERFINSHKGRGVFASMSIDKGCFILEYRGELLSQEESQTRQNRYNETENTFLFEFDWNGRQWCIDASKEDGSLGRLVNDNNKTPNCKVKKISVEGKPHLCLFSVKAIASGEELTYNYGDSDWPWRTQLNQAVPHNEENIPSEDSTHFPDKINCPKPAEQIGSYLSEPRPSNSGQSTDHNSDHSSTASDMMENHSQVNQAVPHNEENIPSEEGTHLSDKINCPKPAEQIGSYLSEPRPSNSGQSTDHNSDHSSTASDMMENHSQVNQAVPHNEENIPSEEGTHLSDKINCPKPAEQIGSYLSEPRPSNSGQSTDHNSDHSSTASDMMENHSQVNQAVPHNEENIPLEEDICFPSNMSKKSTEQVMPCGTLTKLQLSNNFRLKENQDRCAQRYEQLSTLETKRGMTDYSQNNESEISCEESSFSDYSDNDYVPGTDCSSSDNSCESEELNICHVEPAKGGAVEFKSTTDNSTSSSYHRSTSVTPMPTKMQKNRYKKIQYCAYCQKPYSKIARHLEFVHRNELEVAKAFSFDKRSKERRVRLRLLKSRGNFAHNAAVSKAGNGEMVACRRPKEVKSTYDFTHCIHCQGLYNRKTLWRHIRTCPQNPKNENRTIGQKRVQSINSLTLPPPVDVSKSLWTIACEMVNDEVSDVVRNDRYILLLGEQMYNRLKSHSGRNYYIKQKMREVARLLITARSLTPIHNMEDFIQPCNFPHVIKAVRAVAGFSEEANTYKIPSLALKLGHSLVKIANSVECNALMSGRDTAAESARNFRRLYESKWNEVVSAAALTTLGEAKWNKPQVLPFTDDVKTLHSFLNSKQQEYVDALQEKPNDKNFANLCKVMLTQIIIFNRRREGEVSRMNIQSYTSRDQAPMHKDIAVGLSDFEKKLCGYFQRVEIRGKRGRKVPVLLTPNMIVAMDLLVNMRERCQVPVENKHLFARPGALSHYRGGDCIHQYARASGAKHPDALCSTKLRKQVATMSTVLNLKDNEMDQLANFLGHDIRVHREFYRLPESTLQLAKISKLLIAMEKGALPELQGKGLDGITIDPQDEMDVSSNSSSDEAEPQTLSCRRQEYEDHVNGSQKSLVRRPKSSSMVDLDDANLKQGTKVSVKKKWSEEEVGQLKSI</sequence>
<dbReference type="OrthoDB" id="5376140at2759"/>
<feature type="region of interest" description="Disordered" evidence="1">
    <location>
        <begin position="311"/>
        <end position="366"/>
    </location>
</feature>
<feature type="region of interest" description="Disordered" evidence="1">
    <location>
        <begin position="175"/>
        <end position="230"/>
    </location>
</feature>
<dbReference type="Proteomes" id="UP000515129">
    <property type="component" value="Unplaced"/>
</dbReference>
<feature type="region of interest" description="Disordered" evidence="1">
    <location>
        <begin position="1075"/>
        <end position="1135"/>
    </location>
</feature>
<protein>
    <submittedName>
        <fullName evidence="4">Uncharacterized protein LOC113092079</fullName>
    </submittedName>
</protein>
<dbReference type="InterPro" id="IPR001214">
    <property type="entry name" value="SET_dom"/>
</dbReference>
<feature type="domain" description="SET" evidence="2">
    <location>
        <begin position="36"/>
        <end position="157"/>
    </location>
</feature>